<proteinExistence type="predicted"/>
<accession>A0ABW2TXI1</accession>
<sequence length="112" mass="12114">MWRHVLACQWQRVSEEEAFVGRCGECGDELGSAVAAARIARDLVRLALLLDRVYPPYGKWLGSAFARLPVAATAGPALTAALASSAWRERERHLATAYSVSRATTTTAASPR</sequence>
<dbReference type="Proteomes" id="UP001596512">
    <property type="component" value="Unassembled WGS sequence"/>
</dbReference>
<organism evidence="2 3">
    <name type="scientific">Actinokineospora soli</name>
    <dbReference type="NCBI Taxonomy" id="1048753"/>
    <lineage>
        <taxon>Bacteria</taxon>
        <taxon>Bacillati</taxon>
        <taxon>Actinomycetota</taxon>
        <taxon>Actinomycetes</taxon>
        <taxon>Pseudonocardiales</taxon>
        <taxon>Pseudonocardiaceae</taxon>
        <taxon>Actinokineospora</taxon>
    </lineage>
</organism>
<evidence type="ECO:0000259" key="1">
    <source>
        <dbReference type="Pfam" id="PF13228"/>
    </source>
</evidence>
<protein>
    <submittedName>
        <fullName evidence="2">DUF4037 domain-containing protein</fullName>
    </submittedName>
</protein>
<comment type="caution">
    <text evidence="2">The sequence shown here is derived from an EMBL/GenBank/DDBJ whole genome shotgun (WGS) entry which is preliminary data.</text>
</comment>
<gene>
    <name evidence="2" type="ORF">ACFQV2_30810</name>
</gene>
<dbReference type="Pfam" id="PF13228">
    <property type="entry name" value="DUF4037"/>
    <property type="match status" value="1"/>
</dbReference>
<feature type="domain" description="DUF4037" evidence="1">
    <location>
        <begin position="1"/>
        <end position="61"/>
    </location>
</feature>
<keyword evidence="3" id="KW-1185">Reference proteome</keyword>
<evidence type="ECO:0000313" key="2">
    <source>
        <dbReference type="EMBL" id="MFC7617163.1"/>
    </source>
</evidence>
<dbReference type="InterPro" id="IPR025117">
    <property type="entry name" value="DUF4037"/>
</dbReference>
<name>A0ABW2TXI1_9PSEU</name>
<evidence type="ECO:0000313" key="3">
    <source>
        <dbReference type="Proteomes" id="UP001596512"/>
    </source>
</evidence>
<dbReference type="EMBL" id="JBHTEY010000004">
    <property type="protein sequence ID" value="MFC7617163.1"/>
    <property type="molecule type" value="Genomic_DNA"/>
</dbReference>
<reference evidence="3" key="1">
    <citation type="journal article" date="2019" name="Int. J. Syst. Evol. Microbiol.">
        <title>The Global Catalogue of Microorganisms (GCM) 10K type strain sequencing project: providing services to taxonomists for standard genome sequencing and annotation.</title>
        <authorList>
            <consortium name="The Broad Institute Genomics Platform"/>
            <consortium name="The Broad Institute Genome Sequencing Center for Infectious Disease"/>
            <person name="Wu L."/>
            <person name="Ma J."/>
        </authorList>
    </citation>
    <scope>NUCLEOTIDE SEQUENCE [LARGE SCALE GENOMIC DNA]</scope>
    <source>
        <strain evidence="3">JCM 17695</strain>
    </source>
</reference>